<feature type="transmembrane region" description="Helical" evidence="1">
    <location>
        <begin position="136"/>
        <end position="156"/>
    </location>
</feature>
<name>A0A6N9IQG7_9LACO</name>
<keyword evidence="1" id="KW-0812">Transmembrane</keyword>
<proteinExistence type="predicted"/>
<sequence>MNFTKNDTSIVKGIAILIVIISHWYRYAAVESQFHFIYHLGFYGAALFSFMSGYGVYKSYANRGFYKNWMVKKILYVYIPYIIICVVANIVVYKYYKFDISFLWGAGKDFTMWYVPWIMMFYILFRLVYGLNISKITKNIMLIIAYYVITQSLISLTNISSVWYTCNGALVVGVIISEYTTITSKRKILMSMLLGIVSSMLFAYLGIVTDNKNYYCIHGWAVIISGVAFCISLYCLMIVLSNIIENTYLGNILASIGGISYYVYITHMKVLYFLSESNIIIFVILAIIIAYLVQKCFLKVKLVK</sequence>
<organism evidence="3 4">
    <name type="scientific">Ligilactobacillus salivarius</name>
    <dbReference type="NCBI Taxonomy" id="1624"/>
    <lineage>
        <taxon>Bacteria</taxon>
        <taxon>Bacillati</taxon>
        <taxon>Bacillota</taxon>
        <taxon>Bacilli</taxon>
        <taxon>Lactobacillales</taxon>
        <taxon>Lactobacillaceae</taxon>
        <taxon>Ligilactobacillus</taxon>
    </lineage>
</organism>
<dbReference type="RefSeq" id="WP_161022460.1">
    <property type="nucleotide sequence ID" value="NZ_VSUB01000003.1"/>
</dbReference>
<feature type="transmembrane region" description="Helical" evidence="1">
    <location>
        <begin position="270"/>
        <end position="293"/>
    </location>
</feature>
<evidence type="ECO:0000313" key="4">
    <source>
        <dbReference type="Proteomes" id="UP000471678"/>
    </source>
</evidence>
<keyword evidence="1" id="KW-1133">Transmembrane helix</keyword>
<feature type="transmembrane region" description="Helical" evidence="1">
    <location>
        <begin position="111"/>
        <end position="129"/>
    </location>
</feature>
<evidence type="ECO:0000259" key="2">
    <source>
        <dbReference type="Pfam" id="PF01757"/>
    </source>
</evidence>
<accession>A0A6N9IQG7</accession>
<dbReference type="Pfam" id="PF01757">
    <property type="entry name" value="Acyl_transf_3"/>
    <property type="match status" value="1"/>
</dbReference>
<protein>
    <submittedName>
        <fullName evidence="3">Acyltransferase</fullName>
    </submittedName>
</protein>
<feature type="transmembrane region" description="Helical" evidence="1">
    <location>
        <begin position="37"/>
        <end position="57"/>
    </location>
</feature>
<keyword evidence="1" id="KW-0472">Membrane</keyword>
<dbReference type="EMBL" id="VSUB01000003">
    <property type="protein sequence ID" value="MYY64570.1"/>
    <property type="molecule type" value="Genomic_DNA"/>
</dbReference>
<feature type="transmembrane region" description="Helical" evidence="1">
    <location>
        <begin position="78"/>
        <end position="96"/>
    </location>
</feature>
<feature type="transmembrane region" description="Helical" evidence="1">
    <location>
        <begin position="9"/>
        <end position="25"/>
    </location>
</feature>
<reference evidence="3 4" key="1">
    <citation type="journal article" date="2020" name="Food Funct.">
        <title>Screening of Lactobacillus salivarius strains from the feces of Chinese populations and the evaluation of their effects against intestinal inflammation in mice.</title>
        <authorList>
            <person name="Zhai Q."/>
            <person name="Shen X."/>
            <person name="Cen S."/>
            <person name="Zhang C."/>
            <person name="Tian F."/>
            <person name="Zhao J."/>
            <person name="Zhang H."/>
            <person name="Xue Y."/>
            <person name="Chen W."/>
        </authorList>
    </citation>
    <scope>NUCLEOTIDE SEQUENCE [LARGE SCALE GENOMIC DNA]</scope>
    <source>
        <strain evidence="3 4">FYNDL5_1.scaf</strain>
    </source>
</reference>
<evidence type="ECO:0000313" key="3">
    <source>
        <dbReference type="EMBL" id="MYY64570.1"/>
    </source>
</evidence>
<dbReference type="Proteomes" id="UP000471678">
    <property type="component" value="Unassembled WGS sequence"/>
</dbReference>
<dbReference type="InterPro" id="IPR002656">
    <property type="entry name" value="Acyl_transf_3_dom"/>
</dbReference>
<dbReference type="GO" id="GO:0016747">
    <property type="term" value="F:acyltransferase activity, transferring groups other than amino-acyl groups"/>
    <property type="evidence" value="ECO:0007669"/>
    <property type="project" value="InterPro"/>
</dbReference>
<dbReference type="AlphaFoldDB" id="A0A6N9IQG7"/>
<gene>
    <name evidence="3" type="ORF">FYL25_03865</name>
</gene>
<feature type="transmembrane region" description="Helical" evidence="1">
    <location>
        <begin position="247"/>
        <end position="264"/>
    </location>
</feature>
<comment type="caution">
    <text evidence="3">The sequence shown here is derived from an EMBL/GenBank/DDBJ whole genome shotgun (WGS) entry which is preliminary data.</text>
</comment>
<feature type="domain" description="Acyltransferase 3" evidence="2">
    <location>
        <begin position="10"/>
        <end position="289"/>
    </location>
</feature>
<keyword evidence="3" id="KW-0808">Transferase</keyword>
<feature type="transmembrane region" description="Helical" evidence="1">
    <location>
        <begin position="188"/>
        <end position="207"/>
    </location>
</feature>
<feature type="transmembrane region" description="Helical" evidence="1">
    <location>
        <begin position="162"/>
        <end position="181"/>
    </location>
</feature>
<feature type="transmembrane region" description="Helical" evidence="1">
    <location>
        <begin position="219"/>
        <end position="240"/>
    </location>
</feature>
<evidence type="ECO:0000256" key="1">
    <source>
        <dbReference type="SAM" id="Phobius"/>
    </source>
</evidence>
<keyword evidence="3" id="KW-0012">Acyltransferase</keyword>